<organism evidence="1 2">
    <name type="scientific">Trichoplusia ni granulovirus LBIV-12</name>
    <dbReference type="NCBI Taxonomy" id="1916701"/>
    <lineage>
        <taxon>Viruses</taxon>
        <taxon>Viruses incertae sedis</taxon>
        <taxon>Naldaviricetes</taxon>
        <taxon>Lefavirales</taxon>
        <taxon>Baculoviridae</taxon>
        <taxon>Betabaculovirus</taxon>
        <taxon>Betabaculovirus trini</taxon>
    </lineage>
</organism>
<dbReference type="EMBL" id="KU752557">
    <property type="protein sequence ID" value="AOW41449.1"/>
    <property type="molecule type" value="Genomic_DNA"/>
</dbReference>
<accession>A0A1D8QLB5</accession>
<name>A0A1D8QLB5_GVTN</name>
<dbReference type="KEGG" id="vg:37616986"/>
<evidence type="ECO:0000313" key="2">
    <source>
        <dbReference type="Proteomes" id="UP000232707"/>
    </source>
</evidence>
<proteinExistence type="predicted"/>
<dbReference type="Proteomes" id="UP000232707">
    <property type="component" value="Segment"/>
</dbReference>
<dbReference type="GeneID" id="37616986"/>
<keyword evidence="2" id="KW-1185">Reference proteome</keyword>
<dbReference type="RefSeq" id="YP_009506181.1">
    <property type="nucleotide sequence ID" value="NC_038375.1"/>
</dbReference>
<evidence type="ECO:0000313" key="1">
    <source>
        <dbReference type="EMBL" id="AOW41449.1"/>
    </source>
</evidence>
<sequence>MEQNKQINYDYVRRYYYQSDLRVLLFDGPRLKLAQFTNLLLPFIVKVTRPSASVPYTPNVPFIKLFTLGFFLDKPFRYVIDLLVTQNYFQQFHLLPDQKTYDYIYGNVNALVHSRGSLFAVVVFKNEENKIGYMLVAERRASLNYFHPQVCMQLPNQDYVYFCHPKTVKISIFDQNPILELV</sequence>
<protein>
    <submittedName>
        <fullName evidence="1">Uncharacterized protein</fullName>
    </submittedName>
</protein>
<reference evidence="1 2" key="1">
    <citation type="submission" date="2016-02" db="EMBL/GenBank/DDBJ databases">
        <title>Genome sequence of a new Betabaculovirus TnGV isolated from the cabagge looper Trichoplusia ni (Lepidoptera: Noctuidae).</title>
        <authorList>
            <person name="Del Rincon-Castro M.C."/>
            <person name="Bivian-Hernandez Mdl.A."/>
            <person name="Lopez-Tlacomulco J.J."/>
            <person name="Ibarra J.E."/>
        </authorList>
    </citation>
    <scope>NUCLEOTIDE SEQUENCE [LARGE SCALE GENOMIC DNA]</scope>
    <source>
        <strain evidence="1">LBIV-12</strain>
    </source>
</reference>